<evidence type="ECO:0000256" key="1">
    <source>
        <dbReference type="SAM" id="MobiDB-lite"/>
    </source>
</evidence>
<reference evidence="2" key="1">
    <citation type="submission" date="2020-12" db="EMBL/GenBank/DDBJ databases">
        <title>WGS assembly of Carya illinoinensis cv. Pawnee.</title>
        <authorList>
            <person name="Platts A."/>
            <person name="Shu S."/>
            <person name="Wright S."/>
            <person name="Barry K."/>
            <person name="Edger P."/>
            <person name="Pires J.C."/>
            <person name="Schmutz J."/>
        </authorList>
    </citation>
    <scope>NUCLEOTIDE SEQUENCE</scope>
    <source>
        <tissue evidence="2">Leaf</tissue>
    </source>
</reference>
<feature type="region of interest" description="Disordered" evidence="1">
    <location>
        <begin position="1"/>
        <end position="33"/>
    </location>
</feature>
<proteinExistence type="predicted"/>
<evidence type="ECO:0000313" key="3">
    <source>
        <dbReference type="Proteomes" id="UP000811609"/>
    </source>
</evidence>
<dbReference type="EMBL" id="CM031816">
    <property type="protein sequence ID" value="KAG6645206.1"/>
    <property type="molecule type" value="Genomic_DNA"/>
</dbReference>
<dbReference type="Proteomes" id="UP000811609">
    <property type="component" value="Chromosome 8"/>
</dbReference>
<organism evidence="2 3">
    <name type="scientific">Carya illinoinensis</name>
    <name type="common">Pecan</name>
    <dbReference type="NCBI Taxonomy" id="32201"/>
    <lineage>
        <taxon>Eukaryota</taxon>
        <taxon>Viridiplantae</taxon>
        <taxon>Streptophyta</taxon>
        <taxon>Embryophyta</taxon>
        <taxon>Tracheophyta</taxon>
        <taxon>Spermatophyta</taxon>
        <taxon>Magnoliopsida</taxon>
        <taxon>eudicotyledons</taxon>
        <taxon>Gunneridae</taxon>
        <taxon>Pentapetalae</taxon>
        <taxon>rosids</taxon>
        <taxon>fabids</taxon>
        <taxon>Fagales</taxon>
        <taxon>Juglandaceae</taxon>
        <taxon>Carya</taxon>
    </lineage>
</organism>
<dbReference type="AlphaFoldDB" id="A0A8T1PLN9"/>
<name>A0A8T1PLN9_CARIL</name>
<comment type="caution">
    <text evidence="2">The sequence shown here is derived from an EMBL/GenBank/DDBJ whole genome shotgun (WGS) entry which is preliminary data.</text>
</comment>
<evidence type="ECO:0000313" key="2">
    <source>
        <dbReference type="EMBL" id="KAG6645206.1"/>
    </source>
</evidence>
<keyword evidence="3" id="KW-1185">Reference proteome</keyword>
<feature type="compositionally biased region" description="Basic and acidic residues" evidence="1">
    <location>
        <begin position="1"/>
        <end position="24"/>
    </location>
</feature>
<protein>
    <submittedName>
        <fullName evidence="2">Uncharacterized protein</fullName>
    </submittedName>
</protein>
<sequence length="125" mass="14044">MQEKYENKMKQDVDESGQVKKDENESQYVSKLSDHQEINIATEANLEVFNHQEKEELNELEVLANASNLISTSQEKAGNLKAANIHRYRKRERIGKAFAKLGANITTKVTGKISSAADSTDCKVM</sequence>
<gene>
    <name evidence="2" type="ORF">CIPAW_08G106500</name>
</gene>
<accession>A0A8T1PLN9</accession>